<keyword evidence="2" id="KW-0479">Metal-binding</keyword>
<feature type="domain" description="RING-type" evidence="9">
    <location>
        <begin position="200"/>
        <end position="247"/>
    </location>
</feature>
<keyword evidence="3" id="KW-0677">Repeat</keyword>
<dbReference type="SUPFAM" id="SSF57850">
    <property type="entry name" value="RING/U-box"/>
    <property type="match status" value="2"/>
</dbReference>
<dbReference type="PROSITE" id="PS51873">
    <property type="entry name" value="TRIAD"/>
    <property type="match status" value="1"/>
</dbReference>
<dbReference type="GO" id="GO:0008270">
    <property type="term" value="F:zinc ion binding"/>
    <property type="evidence" value="ECO:0007669"/>
    <property type="project" value="UniProtKB-KW"/>
</dbReference>
<dbReference type="OrthoDB" id="1431934at2759"/>
<evidence type="ECO:0000256" key="5">
    <source>
        <dbReference type="ARBA" id="ARBA00022786"/>
    </source>
</evidence>
<dbReference type="CDD" id="cd22584">
    <property type="entry name" value="Rcat_RBR_unk"/>
    <property type="match status" value="1"/>
</dbReference>
<reference evidence="11 12" key="1">
    <citation type="submission" date="2014-04" db="EMBL/GenBank/DDBJ databases">
        <authorList>
            <consortium name="DOE Joint Genome Institute"/>
            <person name="Kuo A."/>
            <person name="Kohler A."/>
            <person name="Costa M.D."/>
            <person name="Nagy L.G."/>
            <person name="Floudas D."/>
            <person name="Copeland A."/>
            <person name="Barry K.W."/>
            <person name="Cichocki N."/>
            <person name="Veneault-Fourrey C."/>
            <person name="LaButti K."/>
            <person name="Lindquist E.A."/>
            <person name="Lipzen A."/>
            <person name="Lundell T."/>
            <person name="Morin E."/>
            <person name="Murat C."/>
            <person name="Sun H."/>
            <person name="Tunlid A."/>
            <person name="Henrissat B."/>
            <person name="Grigoriev I.V."/>
            <person name="Hibbett D.S."/>
            <person name="Martin F."/>
            <person name="Nordberg H.P."/>
            <person name="Cantor M.N."/>
            <person name="Hua S.X."/>
        </authorList>
    </citation>
    <scope>NUCLEOTIDE SEQUENCE [LARGE SCALE GENOMIC DNA]</scope>
    <source>
        <strain evidence="11 12">Marx 270</strain>
    </source>
</reference>
<feature type="domain" description="RING-type" evidence="10">
    <location>
        <begin position="196"/>
        <end position="414"/>
    </location>
</feature>
<accession>A0A0C3P284</accession>
<dbReference type="SMART" id="SM00184">
    <property type="entry name" value="RING"/>
    <property type="match status" value="2"/>
</dbReference>
<dbReference type="AlphaFoldDB" id="A0A0C3P284"/>
<proteinExistence type="predicted"/>
<dbReference type="PROSITE" id="PS00518">
    <property type="entry name" value="ZF_RING_1"/>
    <property type="match status" value="1"/>
</dbReference>
<name>A0A0C3P284_PISTI</name>
<evidence type="ECO:0000256" key="8">
    <source>
        <dbReference type="SAM" id="MobiDB-lite"/>
    </source>
</evidence>
<evidence type="ECO:0000256" key="3">
    <source>
        <dbReference type="ARBA" id="ARBA00022737"/>
    </source>
</evidence>
<protein>
    <recommendedName>
        <fullName evidence="13">RING-type domain-containing protein</fullName>
    </recommendedName>
</protein>
<evidence type="ECO:0000256" key="6">
    <source>
        <dbReference type="ARBA" id="ARBA00022833"/>
    </source>
</evidence>
<feature type="region of interest" description="Disordered" evidence="8">
    <location>
        <begin position="104"/>
        <end position="146"/>
    </location>
</feature>
<evidence type="ECO:0000256" key="4">
    <source>
        <dbReference type="ARBA" id="ARBA00022771"/>
    </source>
</evidence>
<dbReference type="Gene3D" id="3.30.40.10">
    <property type="entry name" value="Zinc/RING finger domain, C3HC4 (zinc finger)"/>
    <property type="match status" value="1"/>
</dbReference>
<gene>
    <name evidence="11" type="ORF">M404DRAFT_1002997</name>
</gene>
<dbReference type="GO" id="GO:0004842">
    <property type="term" value="F:ubiquitin-protein transferase activity"/>
    <property type="evidence" value="ECO:0007669"/>
    <property type="project" value="InterPro"/>
</dbReference>
<organism evidence="11 12">
    <name type="scientific">Pisolithus tinctorius Marx 270</name>
    <dbReference type="NCBI Taxonomy" id="870435"/>
    <lineage>
        <taxon>Eukaryota</taxon>
        <taxon>Fungi</taxon>
        <taxon>Dikarya</taxon>
        <taxon>Basidiomycota</taxon>
        <taxon>Agaricomycotina</taxon>
        <taxon>Agaricomycetes</taxon>
        <taxon>Agaricomycetidae</taxon>
        <taxon>Boletales</taxon>
        <taxon>Sclerodermatineae</taxon>
        <taxon>Pisolithaceae</taxon>
        <taxon>Pisolithus</taxon>
    </lineage>
</organism>
<keyword evidence="4 7" id="KW-0863">Zinc-finger</keyword>
<evidence type="ECO:0000256" key="7">
    <source>
        <dbReference type="PROSITE-ProRule" id="PRU00175"/>
    </source>
</evidence>
<dbReference type="InterPro" id="IPR044066">
    <property type="entry name" value="TRIAD_supradom"/>
</dbReference>
<dbReference type="STRING" id="870435.A0A0C3P284"/>
<keyword evidence="12" id="KW-1185">Reference proteome</keyword>
<keyword evidence="6" id="KW-0862">Zinc</keyword>
<dbReference type="EMBL" id="KN831987">
    <property type="protein sequence ID" value="KIO01601.1"/>
    <property type="molecule type" value="Genomic_DNA"/>
</dbReference>
<dbReference type="PROSITE" id="PS50089">
    <property type="entry name" value="ZF_RING_2"/>
    <property type="match status" value="1"/>
</dbReference>
<evidence type="ECO:0000259" key="10">
    <source>
        <dbReference type="PROSITE" id="PS51873"/>
    </source>
</evidence>
<sequence>MKIPVWTTNIFIVLDLRPDQSPVSELSLVVNTSLDETAGRMSGILPIDNRLLSRDIKWQAQLTASCAIHTFSPITCANEGRSAVADSIALLRSWVEAANSSHEVELSSSARNPPARQEAGRPSTPNKRRTVDNQAEAGPSRLLPSPQSFLTRATSFTPYEQTKRHARIFFLDNLSDTSLTEIPDSDSESEEDEEDEEFECGICFEPVPVGLGIHLDPCQHAVCGSCITGHVCAKISERRFPVFCPLCMADPENVNPSTVPDTIVQRLELTDEEHKIWAELEMAQFAVQIQCHKCRRSAFVDKDDHDSVDQIKCPFSDCSHTWCKNCQQAILSDGPKHSCDGSSEFKHLVKQMGWRHCPNCKAAVQKMGGCNHMTCATPGCNSHFCYKCGKQIAKSPIQMVVSSAVTAHYRHCTM</sequence>
<evidence type="ECO:0008006" key="13">
    <source>
        <dbReference type="Google" id="ProtNLM"/>
    </source>
</evidence>
<reference evidence="12" key="2">
    <citation type="submission" date="2015-01" db="EMBL/GenBank/DDBJ databases">
        <title>Evolutionary Origins and Diversification of the Mycorrhizal Mutualists.</title>
        <authorList>
            <consortium name="DOE Joint Genome Institute"/>
            <consortium name="Mycorrhizal Genomics Consortium"/>
            <person name="Kohler A."/>
            <person name="Kuo A."/>
            <person name="Nagy L.G."/>
            <person name="Floudas D."/>
            <person name="Copeland A."/>
            <person name="Barry K.W."/>
            <person name="Cichocki N."/>
            <person name="Veneault-Fourrey C."/>
            <person name="LaButti K."/>
            <person name="Lindquist E.A."/>
            <person name="Lipzen A."/>
            <person name="Lundell T."/>
            <person name="Morin E."/>
            <person name="Murat C."/>
            <person name="Riley R."/>
            <person name="Ohm R."/>
            <person name="Sun H."/>
            <person name="Tunlid A."/>
            <person name="Henrissat B."/>
            <person name="Grigoriev I.V."/>
            <person name="Hibbett D.S."/>
            <person name="Martin F."/>
        </authorList>
    </citation>
    <scope>NUCLEOTIDE SEQUENCE [LARGE SCALE GENOMIC DNA]</scope>
    <source>
        <strain evidence="12">Marx 270</strain>
    </source>
</reference>
<evidence type="ECO:0000256" key="2">
    <source>
        <dbReference type="ARBA" id="ARBA00022723"/>
    </source>
</evidence>
<keyword evidence="1" id="KW-0808">Transferase</keyword>
<evidence type="ECO:0000313" key="11">
    <source>
        <dbReference type="EMBL" id="KIO01601.1"/>
    </source>
</evidence>
<dbReference type="InterPro" id="IPR031127">
    <property type="entry name" value="E3_UB_ligase_RBR"/>
</dbReference>
<dbReference type="InParanoid" id="A0A0C3P284"/>
<evidence type="ECO:0000256" key="1">
    <source>
        <dbReference type="ARBA" id="ARBA00022679"/>
    </source>
</evidence>
<dbReference type="Proteomes" id="UP000054217">
    <property type="component" value="Unassembled WGS sequence"/>
</dbReference>
<dbReference type="Pfam" id="PF22191">
    <property type="entry name" value="IBR_1"/>
    <property type="match status" value="1"/>
</dbReference>
<dbReference type="Gene3D" id="1.20.120.1750">
    <property type="match status" value="1"/>
</dbReference>
<dbReference type="HOGENOM" id="CLU_664141_0_0_1"/>
<dbReference type="InterPro" id="IPR017907">
    <property type="entry name" value="Znf_RING_CS"/>
</dbReference>
<evidence type="ECO:0000313" key="12">
    <source>
        <dbReference type="Proteomes" id="UP000054217"/>
    </source>
</evidence>
<evidence type="ECO:0000259" key="9">
    <source>
        <dbReference type="PROSITE" id="PS50089"/>
    </source>
</evidence>
<dbReference type="InterPro" id="IPR013083">
    <property type="entry name" value="Znf_RING/FYVE/PHD"/>
</dbReference>
<keyword evidence="5" id="KW-0833">Ubl conjugation pathway</keyword>
<dbReference type="GO" id="GO:0016567">
    <property type="term" value="P:protein ubiquitination"/>
    <property type="evidence" value="ECO:0007669"/>
    <property type="project" value="InterPro"/>
</dbReference>
<dbReference type="PANTHER" id="PTHR11685">
    <property type="entry name" value="RBR FAMILY RING FINGER AND IBR DOMAIN-CONTAINING"/>
    <property type="match status" value="1"/>
</dbReference>
<dbReference type="InterPro" id="IPR001841">
    <property type="entry name" value="Znf_RING"/>
</dbReference>